<comment type="caution">
    <text evidence="2">The sequence shown here is derived from an EMBL/GenBank/DDBJ whole genome shotgun (WGS) entry which is preliminary data.</text>
</comment>
<evidence type="ECO:0000313" key="3">
    <source>
        <dbReference type="Proteomes" id="UP001596413"/>
    </source>
</evidence>
<reference evidence="3" key="1">
    <citation type="journal article" date="2019" name="Int. J. Syst. Evol. Microbiol.">
        <title>The Global Catalogue of Microorganisms (GCM) 10K type strain sequencing project: providing services to taxonomists for standard genome sequencing and annotation.</title>
        <authorList>
            <consortium name="The Broad Institute Genomics Platform"/>
            <consortium name="The Broad Institute Genome Sequencing Center for Infectious Disease"/>
            <person name="Wu L."/>
            <person name="Ma J."/>
        </authorList>
    </citation>
    <scope>NUCLEOTIDE SEQUENCE [LARGE SCALE GENOMIC DNA]</scope>
    <source>
        <strain evidence="3">CGMCC 1.13681</strain>
    </source>
</reference>
<dbReference type="SUPFAM" id="SSF56601">
    <property type="entry name" value="beta-lactamase/transpeptidase-like"/>
    <property type="match status" value="1"/>
</dbReference>
<keyword evidence="3" id="KW-1185">Reference proteome</keyword>
<dbReference type="Pfam" id="PF00144">
    <property type="entry name" value="Beta-lactamase"/>
    <property type="match status" value="1"/>
</dbReference>
<evidence type="ECO:0000313" key="2">
    <source>
        <dbReference type="EMBL" id="MFC7219491.1"/>
    </source>
</evidence>
<organism evidence="2 3">
    <name type="scientific">Streptomyces polyrhachis</name>
    <dbReference type="NCBI Taxonomy" id="1282885"/>
    <lineage>
        <taxon>Bacteria</taxon>
        <taxon>Bacillati</taxon>
        <taxon>Actinomycetota</taxon>
        <taxon>Actinomycetes</taxon>
        <taxon>Kitasatosporales</taxon>
        <taxon>Streptomycetaceae</taxon>
        <taxon>Streptomyces</taxon>
    </lineage>
</organism>
<name>A0ABW2GHQ5_9ACTN</name>
<dbReference type="PANTHER" id="PTHR43283">
    <property type="entry name" value="BETA-LACTAMASE-RELATED"/>
    <property type="match status" value="1"/>
</dbReference>
<keyword evidence="2" id="KW-0378">Hydrolase</keyword>
<protein>
    <submittedName>
        <fullName evidence="2">Serine hydrolase domain-containing protein</fullName>
        <ecNumber evidence="2">3.-.-.-</ecNumber>
    </submittedName>
</protein>
<dbReference type="GO" id="GO:0016787">
    <property type="term" value="F:hydrolase activity"/>
    <property type="evidence" value="ECO:0007669"/>
    <property type="project" value="UniProtKB-KW"/>
</dbReference>
<dbReference type="InterPro" id="IPR001466">
    <property type="entry name" value="Beta-lactam-related"/>
</dbReference>
<evidence type="ECO:0000259" key="1">
    <source>
        <dbReference type="Pfam" id="PF00144"/>
    </source>
</evidence>
<dbReference type="RefSeq" id="WP_386415240.1">
    <property type="nucleotide sequence ID" value="NZ_JBHSZO010000021.1"/>
</dbReference>
<dbReference type="InterPro" id="IPR012338">
    <property type="entry name" value="Beta-lactam/transpept-like"/>
</dbReference>
<sequence length="410" mass="43779">MLEVAMGTGTRRAGGALALGAAVAGLGAGAGWLWRHQADLAFSRPLNEWTFTHMSAVLPTRPVARAAVPRPLPYGPALRAFTYEHDGERRTLAQLHARTHTTGFAVLHRGALVREEYPGRFASPRARFQLFSLTKSVTSMLVGIALEEGALGSLDDKAAGYLPDLAGSAYDGPTVGDLLHMSSGVEFTEDYADPASSFARFERAVSGGGSLLEVVRSLPRAARPGTTFTYSTVDSQVLGWVLEAATGTALAQYAHSRLWSRVGAERDAYYFLTRGRPRTALGGGSFNAAVRDLARLGLVMARGGQLDGRQIVPARWVERSRGADLAHLAVGALGADAPRHYGYANQWWTLGGARRAFTGIGIHGQYLWVDPQADVVVVKTSAWDTAEDEGRDAETVAALTALVTYLETGG</sequence>
<dbReference type="Proteomes" id="UP001596413">
    <property type="component" value="Unassembled WGS sequence"/>
</dbReference>
<feature type="domain" description="Beta-lactamase-related" evidence="1">
    <location>
        <begin position="90"/>
        <end position="400"/>
    </location>
</feature>
<dbReference type="Gene3D" id="3.40.710.10">
    <property type="entry name" value="DD-peptidase/beta-lactamase superfamily"/>
    <property type="match status" value="1"/>
</dbReference>
<dbReference type="EMBL" id="JBHSZO010000021">
    <property type="protein sequence ID" value="MFC7219491.1"/>
    <property type="molecule type" value="Genomic_DNA"/>
</dbReference>
<accession>A0ABW2GHQ5</accession>
<dbReference type="PANTHER" id="PTHR43283:SF14">
    <property type="entry name" value="BLL8153 PROTEIN"/>
    <property type="match status" value="1"/>
</dbReference>
<proteinExistence type="predicted"/>
<dbReference type="EC" id="3.-.-.-" evidence="2"/>
<gene>
    <name evidence="2" type="ORF">ACFQLX_15115</name>
</gene>
<dbReference type="InterPro" id="IPR050789">
    <property type="entry name" value="Diverse_Enzym_Activities"/>
</dbReference>